<reference evidence="2" key="1">
    <citation type="submission" date="2013-03" db="EMBL/GenBank/DDBJ databases">
        <title>The Genome Sequence of Anopheles minimus MINIMUS1.</title>
        <authorList>
            <consortium name="The Broad Institute Genomics Platform"/>
            <person name="Neafsey D.E."/>
            <person name="Walton C."/>
            <person name="Walker B."/>
            <person name="Young S.K."/>
            <person name="Zeng Q."/>
            <person name="Gargeya S."/>
            <person name="Fitzgerald M."/>
            <person name="Haas B."/>
            <person name="Abouelleil A."/>
            <person name="Allen A.W."/>
            <person name="Alvarado L."/>
            <person name="Arachchi H.M."/>
            <person name="Berlin A.M."/>
            <person name="Chapman S.B."/>
            <person name="Gainer-Dewar J."/>
            <person name="Goldberg J."/>
            <person name="Griggs A."/>
            <person name="Gujja S."/>
            <person name="Hansen M."/>
            <person name="Howarth C."/>
            <person name="Imamovic A."/>
            <person name="Ireland A."/>
            <person name="Larimer J."/>
            <person name="McCowan C."/>
            <person name="Murphy C."/>
            <person name="Pearson M."/>
            <person name="Poon T.W."/>
            <person name="Priest M."/>
            <person name="Roberts A."/>
            <person name="Saif S."/>
            <person name="Shea T."/>
            <person name="Sisk P."/>
            <person name="Sykes S."/>
            <person name="Wortman J."/>
            <person name="Nusbaum C."/>
            <person name="Birren B."/>
        </authorList>
    </citation>
    <scope>NUCLEOTIDE SEQUENCE [LARGE SCALE GENOMIC DNA]</scope>
    <source>
        <strain evidence="2">MINIMUS1</strain>
    </source>
</reference>
<keyword evidence="2" id="KW-1185">Reference proteome</keyword>
<sequence length="53" mass="6039">MKLNEAKTDINHISPIVQKYRQKCGRNHGKTIREASSQLLKSCVVENVTLVKM</sequence>
<name>A0A182WMT5_9DIPT</name>
<dbReference type="EnsemblMetazoa" id="AMIN014046-RA">
    <property type="protein sequence ID" value="AMIN014046-PA"/>
    <property type="gene ID" value="AMIN014046"/>
</dbReference>
<dbReference type="Proteomes" id="UP000075920">
    <property type="component" value="Unassembled WGS sequence"/>
</dbReference>
<reference evidence="1" key="2">
    <citation type="submission" date="2020-05" db="UniProtKB">
        <authorList>
            <consortium name="EnsemblMetazoa"/>
        </authorList>
    </citation>
    <scope>IDENTIFICATION</scope>
    <source>
        <strain evidence="1">MINIMUS1</strain>
    </source>
</reference>
<protein>
    <submittedName>
        <fullName evidence="1">Uncharacterized protein</fullName>
    </submittedName>
</protein>
<organism evidence="1 2">
    <name type="scientific">Anopheles minimus</name>
    <dbReference type="NCBI Taxonomy" id="112268"/>
    <lineage>
        <taxon>Eukaryota</taxon>
        <taxon>Metazoa</taxon>
        <taxon>Ecdysozoa</taxon>
        <taxon>Arthropoda</taxon>
        <taxon>Hexapoda</taxon>
        <taxon>Insecta</taxon>
        <taxon>Pterygota</taxon>
        <taxon>Neoptera</taxon>
        <taxon>Endopterygota</taxon>
        <taxon>Diptera</taxon>
        <taxon>Nematocera</taxon>
        <taxon>Culicoidea</taxon>
        <taxon>Culicidae</taxon>
        <taxon>Anophelinae</taxon>
        <taxon>Anopheles</taxon>
    </lineage>
</organism>
<dbReference type="VEuPathDB" id="VectorBase:AMIN014046"/>
<evidence type="ECO:0000313" key="1">
    <source>
        <dbReference type="EnsemblMetazoa" id="AMIN014046-PA"/>
    </source>
</evidence>
<evidence type="ECO:0000313" key="2">
    <source>
        <dbReference type="Proteomes" id="UP000075920"/>
    </source>
</evidence>
<accession>A0A182WMT5</accession>
<proteinExistence type="predicted"/>
<dbReference type="AlphaFoldDB" id="A0A182WMT5"/>